<dbReference type="GO" id="GO:0008934">
    <property type="term" value="F:inositol monophosphate 1-phosphatase activity"/>
    <property type="evidence" value="ECO:0007669"/>
    <property type="project" value="TreeGrafter"/>
</dbReference>
<reference evidence="3" key="1">
    <citation type="submission" date="2018-11" db="EMBL/GenBank/DDBJ databases">
        <authorList>
            <consortium name="Pathogen Informatics"/>
        </authorList>
    </citation>
    <scope>NUCLEOTIDE SEQUENCE</scope>
</reference>
<comment type="cofactor">
    <cofactor evidence="2">
        <name>Mg(2+)</name>
        <dbReference type="ChEBI" id="CHEBI:18420"/>
    </cofactor>
</comment>
<organism evidence="3 4">
    <name type="scientific">Protopolystoma xenopodis</name>
    <dbReference type="NCBI Taxonomy" id="117903"/>
    <lineage>
        <taxon>Eukaryota</taxon>
        <taxon>Metazoa</taxon>
        <taxon>Spiralia</taxon>
        <taxon>Lophotrochozoa</taxon>
        <taxon>Platyhelminthes</taxon>
        <taxon>Monogenea</taxon>
        <taxon>Polyopisthocotylea</taxon>
        <taxon>Polystomatidea</taxon>
        <taxon>Polystomatidae</taxon>
        <taxon>Protopolystoma</taxon>
    </lineage>
</organism>
<comment type="caution">
    <text evidence="3">The sequence shown here is derived from an EMBL/GenBank/DDBJ whole genome shotgun (WGS) entry which is preliminary data.</text>
</comment>
<dbReference type="Gene3D" id="3.30.540.10">
    <property type="entry name" value="Fructose-1,6-Bisphosphatase, subunit A, domain 1"/>
    <property type="match status" value="1"/>
</dbReference>
<keyword evidence="2" id="KW-0460">Magnesium</keyword>
<keyword evidence="2" id="KW-0479">Metal-binding</keyword>
<dbReference type="PANTHER" id="PTHR20854">
    <property type="entry name" value="INOSITOL MONOPHOSPHATASE"/>
    <property type="match status" value="1"/>
</dbReference>
<feature type="binding site" evidence="2">
    <location>
        <position position="50"/>
    </location>
    <ligand>
        <name>Mg(2+)</name>
        <dbReference type="ChEBI" id="CHEBI:18420"/>
        <label>1</label>
        <note>catalytic</note>
    </ligand>
</feature>
<feature type="binding site" evidence="2">
    <location>
        <position position="32"/>
    </location>
    <ligand>
        <name>Mg(2+)</name>
        <dbReference type="ChEBI" id="CHEBI:18420"/>
        <label>1</label>
        <note>catalytic</note>
    </ligand>
</feature>
<dbReference type="PANTHER" id="PTHR20854:SF4">
    <property type="entry name" value="INOSITOL-1-MONOPHOSPHATASE-RELATED"/>
    <property type="match status" value="1"/>
</dbReference>
<sequence>MIENYLKSEIFKKYPDHVYVASFTRFCSIIAEESSSENEAFKDTPTWFIDPIDGTANFVQGFVLKLNFILSRFPFCCISIGLYINRDYRVYTALHYCSLGFPIFIIKNDA</sequence>
<dbReference type="AlphaFoldDB" id="A0A3S5BJ38"/>
<dbReference type="OrthoDB" id="10254945at2759"/>
<evidence type="ECO:0000256" key="1">
    <source>
        <dbReference type="ARBA" id="ARBA00009759"/>
    </source>
</evidence>
<dbReference type="EMBL" id="CAAALY010078149">
    <property type="protein sequence ID" value="VEL26108.1"/>
    <property type="molecule type" value="Genomic_DNA"/>
</dbReference>
<evidence type="ECO:0000256" key="2">
    <source>
        <dbReference type="PIRSR" id="PIRSR600760-2"/>
    </source>
</evidence>
<dbReference type="Proteomes" id="UP000784294">
    <property type="component" value="Unassembled WGS sequence"/>
</dbReference>
<comment type="similarity">
    <text evidence="1">Belongs to the inositol monophosphatase superfamily.</text>
</comment>
<dbReference type="Pfam" id="PF00459">
    <property type="entry name" value="Inositol_P"/>
    <property type="match status" value="1"/>
</dbReference>
<dbReference type="GO" id="GO:0007165">
    <property type="term" value="P:signal transduction"/>
    <property type="evidence" value="ECO:0007669"/>
    <property type="project" value="TreeGrafter"/>
</dbReference>
<name>A0A3S5BJ38_9PLAT</name>
<keyword evidence="4" id="KW-1185">Reference proteome</keyword>
<dbReference type="GO" id="GO:0046872">
    <property type="term" value="F:metal ion binding"/>
    <property type="evidence" value="ECO:0007669"/>
    <property type="project" value="UniProtKB-KW"/>
</dbReference>
<feature type="binding site" evidence="2">
    <location>
        <position position="53"/>
    </location>
    <ligand>
        <name>Mg(2+)</name>
        <dbReference type="ChEBI" id="CHEBI:18420"/>
        <label>1</label>
        <note>catalytic</note>
    </ligand>
</feature>
<feature type="binding site" evidence="2">
    <location>
        <position position="52"/>
    </location>
    <ligand>
        <name>Mg(2+)</name>
        <dbReference type="ChEBI" id="CHEBI:18420"/>
        <label>1</label>
        <note>catalytic</note>
    </ligand>
</feature>
<dbReference type="GO" id="GO:0006020">
    <property type="term" value="P:inositol metabolic process"/>
    <property type="evidence" value="ECO:0007669"/>
    <property type="project" value="TreeGrafter"/>
</dbReference>
<evidence type="ECO:0000313" key="4">
    <source>
        <dbReference type="Proteomes" id="UP000784294"/>
    </source>
</evidence>
<accession>A0A3S5BJ38</accession>
<dbReference type="SUPFAM" id="SSF56655">
    <property type="entry name" value="Carbohydrate phosphatase"/>
    <property type="match status" value="1"/>
</dbReference>
<protein>
    <submittedName>
        <fullName evidence="3">Uncharacterized protein</fullName>
    </submittedName>
</protein>
<proteinExistence type="inferred from homology"/>
<evidence type="ECO:0000313" key="3">
    <source>
        <dbReference type="EMBL" id="VEL26108.1"/>
    </source>
</evidence>
<gene>
    <name evidence="3" type="ORF">PXEA_LOCUS19548</name>
</gene>
<dbReference type="InterPro" id="IPR000760">
    <property type="entry name" value="Inositol_monophosphatase-like"/>
</dbReference>